<organism evidence="2 3">
    <name type="scientific">Penicillium angulare</name>
    <dbReference type="NCBI Taxonomy" id="116970"/>
    <lineage>
        <taxon>Eukaryota</taxon>
        <taxon>Fungi</taxon>
        <taxon>Dikarya</taxon>
        <taxon>Ascomycota</taxon>
        <taxon>Pezizomycotina</taxon>
        <taxon>Eurotiomycetes</taxon>
        <taxon>Eurotiomycetidae</taxon>
        <taxon>Eurotiales</taxon>
        <taxon>Aspergillaceae</taxon>
        <taxon>Penicillium</taxon>
    </lineage>
</organism>
<evidence type="ECO:0000313" key="3">
    <source>
        <dbReference type="Proteomes" id="UP001149165"/>
    </source>
</evidence>
<protein>
    <recommendedName>
        <fullName evidence="4">DNA polymerase delta subunit 4</fullName>
    </recommendedName>
</protein>
<evidence type="ECO:0000313" key="2">
    <source>
        <dbReference type="EMBL" id="KAJ5083427.1"/>
    </source>
</evidence>
<evidence type="ECO:0000256" key="1">
    <source>
        <dbReference type="SAM" id="MobiDB-lite"/>
    </source>
</evidence>
<name>A0A9W9EKC6_9EURO</name>
<proteinExistence type="predicted"/>
<dbReference type="GO" id="GO:0000731">
    <property type="term" value="P:DNA synthesis involved in DNA repair"/>
    <property type="evidence" value="ECO:0007669"/>
    <property type="project" value="InterPro"/>
</dbReference>
<dbReference type="InterPro" id="IPR007218">
    <property type="entry name" value="DNA_pol_delta_4"/>
</dbReference>
<keyword evidence="3" id="KW-1185">Reference proteome</keyword>
<dbReference type="GO" id="GO:0003887">
    <property type="term" value="F:DNA-directed DNA polymerase activity"/>
    <property type="evidence" value="ECO:0007669"/>
    <property type="project" value="TreeGrafter"/>
</dbReference>
<reference evidence="2" key="1">
    <citation type="submission" date="2022-11" db="EMBL/GenBank/DDBJ databases">
        <authorList>
            <person name="Petersen C."/>
        </authorList>
    </citation>
    <scope>NUCLEOTIDE SEQUENCE</scope>
    <source>
        <strain evidence="2">IBT 30069</strain>
    </source>
</reference>
<dbReference type="EMBL" id="JAPQKH010000008">
    <property type="protein sequence ID" value="KAJ5083427.1"/>
    <property type="molecule type" value="Genomic_DNA"/>
</dbReference>
<feature type="region of interest" description="Disordered" evidence="1">
    <location>
        <begin position="1"/>
        <end position="68"/>
    </location>
</feature>
<sequence>MPPRRRAAAAAQSTISFGSQSRVTKPSAKQTTLHKGKNLNDPATLPAKSKSDAIESQIDPAPESTTPVVTELVVRQQPSPSRKDSQPAEDKLALSLTIKDLNKYWKNKEGAWKPFRVHEDDVKLEEKILRNFDLSIDYGPCVGIDRLGRWRRAARMGLEPPIEVLTVLLKGEDISETSHMEKLIN</sequence>
<dbReference type="Pfam" id="PF04081">
    <property type="entry name" value="DNA_pol_delta_4"/>
    <property type="match status" value="1"/>
</dbReference>
<feature type="compositionally biased region" description="Polar residues" evidence="1">
    <location>
        <begin position="12"/>
        <end position="31"/>
    </location>
</feature>
<dbReference type="GO" id="GO:0006261">
    <property type="term" value="P:DNA-templated DNA replication"/>
    <property type="evidence" value="ECO:0007669"/>
    <property type="project" value="TreeGrafter"/>
</dbReference>
<comment type="caution">
    <text evidence="2">The sequence shown here is derived from an EMBL/GenBank/DDBJ whole genome shotgun (WGS) entry which is preliminary data.</text>
</comment>
<dbReference type="PANTHER" id="PTHR14303">
    <property type="entry name" value="DNA POLYMERASE DELTA SUBUNIT 4"/>
    <property type="match status" value="1"/>
</dbReference>
<evidence type="ECO:0008006" key="4">
    <source>
        <dbReference type="Google" id="ProtNLM"/>
    </source>
</evidence>
<gene>
    <name evidence="2" type="ORF">N7456_012854</name>
</gene>
<dbReference type="GO" id="GO:0043625">
    <property type="term" value="C:delta DNA polymerase complex"/>
    <property type="evidence" value="ECO:0007669"/>
    <property type="project" value="TreeGrafter"/>
</dbReference>
<dbReference type="OrthoDB" id="337486at2759"/>
<accession>A0A9W9EKC6</accession>
<dbReference type="PANTHER" id="PTHR14303:SF0">
    <property type="entry name" value="DNA POLYMERASE DELTA SUBUNIT 4"/>
    <property type="match status" value="1"/>
</dbReference>
<dbReference type="Proteomes" id="UP001149165">
    <property type="component" value="Unassembled WGS sequence"/>
</dbReference>
<reference evidence="2" key="2">
    <citation type="journal article" date="2023" name="IMA Fungus">
        <title>Comparative genomic study of the Penicillium genus elucidates a diverse pangenome and 15 lateral gene transfer events.</title>
        <authorList>
            <person name="Petersen C."/>
            <person name="Sorensen T."/>
            <person name="Nielsen M.R."/>
            <person name="Sondergaard T.E."/>
            <person name="Sorensen J.L."/>
            <person name="Fitzpatrick D.A."/>
            <person name="Frisvad J.C."/>
            <person name="Nielsen K.L."/>
        </authorList>
    </citation>
    <scope>NUCLEOTIDE SEQUENCE</scope>
    <source>
        <strain evidence="2">IBT 30069</strain>
    </source>
</reference>
<dbReference type="AlphaFoldDB" id="A0A9W9EKC6"/>